<name>A0A7X2ZAK3_9BACL</name>
<evidence type="ECO:0000256" key="9">
    <source>
        <dbReference type="ARBA" id="ARBA00023014"/>
    </source>
</evidence>
<evidence type="ECO:0000256" key="8">
    <source>
        <dbReference type="ARBA" id="ARBA00023004"/>
    </source>
</evidence>
<dbReference type="InterPro" id="IPR001155">
    <property type="entry name" value="OxRdtase_FMN_N"/>
</dbReference>
<evidence type="ECO:0000259" key="11">
    <source>
        <dbReference type="Pfam" id="PF07992"/>
    </source>
</evidence>
<dbReference type="SUPFAM" id="SSF51905">
    <property type="entry name" value="FAD/NAD(P)-binding domain"/>
    <property type="match status" value="1"/>
</dbReference>
<dbReference type="Gene3D" id="3.40.50.720">
    <property type="entry name" value="NAD(P)-binding Rossmann-like Domain"/>
    <property type="match status" value="1"/>
</dbReference>
<protein>
    <submittedName>
        <fullName evidence="12">NAD(P)-binding protein</fullName>
    </submittedName>
</protein>
<keyword evidence="7" id="KW-0560">Oxidoreductase</keyword>
<dbReference type="GO" id="GO:0016491">
    <property type="term" value="F:oxidoreductase activity"/>
    <property type="evidence" value="ECO:0007669"/>
    <property type="project" value="UniProtKB-KW"/>
</dbReference>
<evidence type="ECO:0000256" key="3">
    <source>
        <dbReference type="ARBA" id="ARBA00011048"/>
    </source>
</evidence>
<comment type="caution">
    <text evidence="12">The sequence shown here is derived from an EMBL/GenBank/DDBJ whole genome shotgun (WGS) entry which is preliminary data.</text>
</comment>
<dbReference type="EMBL" id="WNZX01000005">
    <property type="protein sequence ID" value="MUG70688.1"/>
    <property type="molecule type" value="Genomic_DNA"/>
</dbReference>
<reference evidence="12 13" key="1">
    <citation type="submission" date="2019-11" db="EMBL/GenBank/DDBJ databases">
        <title>Draft genome sequences of five Paenibacillus species of dairy origin.</title>
        <authorList>
            <person name="Olajide A.M."/>
            <person name="Chen S."/>
            <person name="Lapointe G."/>
        </authorList>
    </citation>
    <scope>NUCLEOTIDE SEQUENCE [LARGE SCALE GENOMIC DNA]</scope>
    <source>
        <strain evidence="12 13">2CS3</strain>
    </source>
</reference>
<dbReference type="InterPro" id="IPR036188">
    <property type="entry name" value="FAD/NAD-bd_sf"/>
</dbReference>
<dbReference type="SUPFAM" id="SSF51971">
    <property type="entry name" value="Nucleotide-binding domain"/>
    <property type="match status" value="1"/>
</dbReference>
<proteinExistence type="inferred from homology"/>
<keyword evidence="8" id="KW-0408">Iron</keyword>
<dbReference type="RefSeq" id="WP_155614431.1">
    <property type="nucleotide sequence ID" value="NZ_WNZX01000005.1"/>
</dbReference>
<evidence type="ECO:0000256" key="4">
    <source>
        <dbReference type="ARBA" id="ARBA00022630"/>
    </source>
</evidence>
<dbReference type="InterPro" id="IPR013785">
    <property type="entry name" value="Aldolase_TIM"/>
</dbReference>
<dbReference type="InterPro" id="IPR023753">
    <property type="entry name" value="FAD/NAD-binding_dom"/>
</dbReference>
<keyword evidence="4" id="KW-0285">Flavoprotein</keyword>
<feature type="domain" description="NADH:flavin oxidoreductase/NADH oxidase N-terminal" evidence="10">
    <location>
        <begin position="7"/>
        <end position="334"/>
    </location>
</feature>
<accession>A0A7X2ZAK3</accession>
<evidence type="ECO:0000256" key="5">
    <source>
        <dbReference type="ARBA" id="ARBA00022643"/>
    </source>
</evidence>
<evidence type="ECO:0000259" key="10">
    <source>
        <dbReference type="Pfam" id="PF00724"/>
    </source>
</evidence>
<dbReference type="Pfam" id="PF00724">
    <property type="entry name" value="Oxidored_FMN"/>
    <property type="match status" value="1"/>
</dbReference>
<evidence type="ECO:0000313" key="12">
    <source>
        <dbReference type="EMBL" id="MUG70688.1"/>
    </source>
</evidence>
<dbReference type="AlphaFoldDB" id="A0A7X2ZAK3"/>
<dbReference type="Pfam" id="PF07992">
    <property type="entry name" value="Pyr_redox_2"/>
    <property type="match status" value="1"/>
</dbReference>
<keyword evidence="13" id="KW-1185">Reference proteome</keyword>
<dbReference type="GO" id="GO:0051536">
    <property type="term" value="F:iron-sulfur cluster binding"/>
    <property type="evidence" value="ECO:0007669"/>
    <property type="project" value="UniProtKB-KW"/>
</dbReference>
<comment type="cofactor">
    <cofactor evidence="1">
        <name>FMN</name>
        <dbReference type="ChEBI" id="CHEBI:58210"/>
    </cofactor>
</comment>
<evidence type="ECO:0000256" key="1">
    <source>
        <dbReference type="ARBA" id="ARBA00001917"/>
    </source>
</evidence>
<keyword evidence="6" id="KW-0479">Metal-binding</keyword>
<gene>
    <name evidence="12" type="ORF">GNP93_08335</name>
</gene>
<dbReference type="PRINTS" id="PR00368">
    <property type="entry name" value="FADPNR"/>
</dbReference>
<evidence type="ECO:0000313" key="13">
    <source>
        <dbReference type="Proteomes" id="UP000450917"/>
    </source>
</evidence>
<sequence length="649" mass="71154">MSGFSHLFTPFSIGNVTVKNRIVFLPHFNALSSEDGMPTERDALYFAERAKGGAGLIIMYGIACTLSGKMSQKFIHGWDPQIVPGLSQYAELVHQHGSKIFGQINHGGHTTLQNPPQLLFAPTQMPEPSSPFNTKEMEIEDIQEVIEGFAKTALHFKMAGFDGVEIKVAHDGLLRSFVSEFFNRRTDQYGGSFENRLRFPLEVIQAIRDAVGDDYPLGIRLCLDEYTSWGYGLDFGLKLAKAFEETGQVTYINTDAGTFSSFYMEIPPAAVPKGFAVHMSASLKDTIKLPVIAFGRINDPVQAEKILADGQADLIGMARPLIADPELPNKAMRGDADDVRACIHCNDGCIFQVMQEKAIRCIHNPAAGREKTLGIGTLMPAAVKKRVVVIGGGVAGLKVSEIAALRGHQVTLIEKSGQLGGQVLLASKLPYRDQLLEVPSHLIKRVNRLGVEVLYNTEATEANVRSLQPDAVVIATGSYSGKLNIPGIDQDNVYNVYDVLQGKAAIGDRVLLIDRGGHYKGAGMAELLASQGKHVHIVTPLLFVGENLEPSNRALLYQRISKLDIEMTPHVEAVSIHGRDAVIQHVYSGKEQRLSGYDTFIYVTYNHSNEALYHALKGKCKEVYRVGDSAAPRMIEQAVWDGEEIGRKL</sequence>
<dbReference type="PANTHER" id="PTHR42917">
    <property type="entry name" value="2,4-DIENOYL-COA REDUCTASE"/>
    <property type="match status" value="1"/>
</dbReference>
<keyword evidence="5" id="KW-0288">FMN</keyword>
<dbReference type="Gene3D" id="3.50.50.60">
    <property type="entry name" value="FAD/NAD(P)-binding domain"/>
    <property type="match status" value="1"/>
</dbReference>
<evidence type="ECO:0000256" key="6">
    <source>
        <dbReference type="ARBA" id="ARBA00022723"/>
    </source>
</evidence>
<dbReference type="GO" id="GO:0046872">
    <property type="term" value="F:metal ion binding"/>
    <property type="evidence" value="ECO:0007669"/>
    <property type="project" value="UniProtKB-KW"/>
</dbReference>
<evidence type="ECO:0000256" key="7">
    <source>
        <dbReference type="ARBA" id="ARBA00023002"/>
    </source>
</evidence>
<keyword evidence="9" id="KW-0411">Iron-sulfur</keyword>
<organism evidence="12 13">
    <name type="scientific">Paenibacillus validus</name>
    <dbReference type="NCBI Taxonomy" id="44253"/>
    <lineage>
        <taxon>Bacteria</taxon>
        <taxon>Bacillati</taxon>
        <taxon>Bacillota</taxon>
        <taxon>Bacilli</taxon>
        <taxon>Bacillales</taxon>
        <taxon>Paenibacillaceae</taxon>
        <taxon>Paenibacillus</taxon>
    </lineage>
</organism>
<comment type="cofactor">
    <cofactor evidence="2">
        <name>[4Fe-4S] cluster</name>
        <dbReference type="ChEBI" id="CHEBI:49883"/>
    </cofactor>
</comment>
<dbReference type="Proteomes" id="UP000450917">
    <property type="component" value="Unassembled WGS sequence"/>
</dbReference>
<dbReference type="Gene3D" id="3.20.20.70">
    <property type="entry name" value="Aldolase class I"/>
    <property type="match status" value="1"/>
</dbReference>
<comment type="similarity">
    <text evidence="3">In the N-terminal section; belongs to the NADH:flavin oxidoreductase/NADH oxidase family.</text>
</comment>
<evidence type="ECO:0000256" key="2">
    <source>
        <dbReference type="ARBA" id="ARBA00001966"/>
    </source>
</evidence>
<dbReference type="PANTHER" id="PTHR42917:SF2">
    <property type="entry name" value="2,4-DIENOYL-COA REDUCTASE [(2E)-ENOYL-COA-PRODUCING]"/>
    <property type="match status" value="1"/>
</dbReference>
<dbReference type="SUPFAM" id="SSF51395">
    <property type="entry name" value="FMN-linked oxidoreductases"/>
    <property type="match status" value="1"/>
</dbReference>
<dbReference type="InterPro" id="IPR051793">
    <property type="entry name" value="NADH:flavin_oxidoreductase"/>
</dbReference>
<feature type="domain" description="FAD/NAD(P)-binding" evidence="11">
    <location>
        <begin position="386"/>
        <end position="616"/>
    </location>
</feature>
<dbReference type="GO" id="GO:0010181">
    <property type="term" value="F:FMN binding"/>
    <property type="evidence" value="ECO:0007669"/>
    <property type="project" value="InterPro"/>
</dbReference>